<keyword evidence="13" id="KW-1185">Reference proteome</keyword>
<protein>
    <recommendedName>
        <fullName evidence="11">BED-type domain-containing protein</fullName>
    </recommendedName>
</protein>
<reference evidence="12" key="1">
    <citation type="submission" date="2025-08" db="UniProtKB">
        <authorList>
            <consortium name="Ensembl"/>
        </authorList>
    </citation>
    <scope>IDENTIFICATION</scope>
</reference>
<dbReference type="PANTHER" id="PTHR46481">
    <property type="entry name" value="ZINC FINGER BED DOMAIN-CONTAINING PROTEIN 4"/>
    <property type="match status" value="1"/>
</dbReference>
<dbReference type="Pfam" id="PF05699">
    <property type="entry name" value="Dimer_Tnp_hAT"/>
    <property type="match status" value="1"/>
</dbReference>
<feature type="region of interest" description="Disordered" evidence="10">
    <location>
        <begin position="79"/>
        <end position="103"/>
    </location>
</feature>
<keyword evidence="4" id="KW-0862">Zinc</keyword>
<dbReference type="InterPro" id="IPR008906">
    <property type="entry name" value="HATC_C_dom"/>
</dbReference>
<name>A0A9J8D2S6_CYPCA</name>
<keyword evidence="6" id="KW-0238">DNA-binding</keyword>
<evidence type="ECO:0000256" key="7">
    <source>
        <dbReference type="ARBA" id="ARBA00023163"/>
    </source>
</evidence>
<keyword evidence="2" id="KW-0479">Metal-binding</keyword>
<evidence type="ECO:0000313" key="13">
    <source>
        <dbReference type="Proteomes" id="UP001108240"/>
    </source>
</evidence>
<evidence type="ECO:0000256" key="9">
    <source>
        <dbReference type="PROSITE-ProRule" id="PRU00027"/>
    </source>
</evidence>
<evidence type="ECO:0000256" key="6">
    <source>
        <dbReference type="ARBA" id="ARBA00023125"/>
    </source>
</evidence>
<evidence type="ECO:0000256" key="8">
    <source>
        <dbReference type="ARBA" id="ARBA00023242"/>
    </source>
</evidence>
<organism evidence="12 13">
    <name type="scientific">Cyprinus carpio carpio</name>
    <dbReference type="NCBI Taxonomy" id="630221"/>
    <lineage>
        <taxon>Eukaryota</taxon>
        <taxon>Metazoa</taxon>
        <taxon>Chordata</taxon>
        <taxon>Craniata</taxon>
        <taxon>Vertebrata</taxon>
        <taxon>Euteleostomi</taxon>
        <taxon>Actinopterygii</taxon>
        <taxon>Neopterygii</taxon>
        <taxon>Teleostei</taxon>
        <taxon>Ostariophysi</taxon>
        <taxon>Cypriniformes</taxon>
        <taxon>Cyprinidae</taxon>
        <taxon>Cyprininae</taxon>
        <taxon>Cyprinus</taxon>
    </lineage>
</organism>
<dbReference type="GO" id="GO:0008270">
    <property type="term" value="F:zinc ion binding"/>
    <property type="evidence" value="ECO:0007669"/>
    <property type="project" value="UniProtKB-KW"/>
</dbReference>
<proteinExistence type="predicted"/>
<dbReference type="GO" id="GO:0046983">
    <property type="term" value="F:protein dimerization activity"/>
    <property type="evidence" value="ECO:0007669"/>
    <property type="project" value="InterPro"/>
</dbReference>
<dbReference type="InterPro" id="IPR012337">
    <property type="entry name" value="RNaseH-like_sf"/>
</dbReference>
<dbReference type="SMART" id="SM00614">
    <property type="entry name" value="ZnF_BED"/>
    <property type="match status" value="1"/>
</dbReference>
<dbReference type="SUPFAM" id="SSF57667">
    <property type="entry name" value="beta-beta-alpha zinc fingers"/>
    <property type="match status" value="1"/>
</dbReference>
<keyword evidence="8" id="KW-0539">Nucleus</keyword>
<dbReference type="Proteomes" id="UP001108240">
    <property type="component" value="Unplaced"/>
</dbReference>
<evidence type="ECO:0000256" key="10">
    <source>
        <dbReference type="SAM" id="MobiDB-lite"/>
    </source>
</evidence>
<dbReference type="Pfam" id="PF02892">
    <property type="entry name" value="zf-BED"/>
    <property type="match status" value="1"/>
</dbReference>
<sequence length="663" mass="75380">NDNSKVFRSQTNSPRKKSSGSVIWRWFGFKVSDEQQHHVICRECNKQVTARGGSTTNLFHHLKQWHKLQYEESLKLRAAEATAASHRQPEKAPAPKQSSLQTSFSRNVPYEKKSVKWCTITKAVSYHIAKDMVPVATVEQVGFQKLLKTMDPRYELPSRNYFAREALPQMYTEIRQSLADRLANVTHFALTSDMWSSRTCEPYMSVTVHFIQDWEMKTACLQTSYFPQDHTGEHIAEALQDAIASWKLQEKYLVAITTDNGSNIVKAVELNEWLRMQCFGHRLHLAIGHGMNDKRVTRAISLCKRIVSCFSYSWKKRRHLAEVQIQLGLPSHQLITESATRWGSRQQMIERVLEQERALAKVLSNDKKTRHLVPTWQDLEVLEAVQKVLKPLQDFTDALSGEEYVTLSYVKPVLHLFNESLLACEEGDSELCKSIYTSIVEYLNSKYSDPATTDLLEMASFVDPRFRATYIPSEKVDALKHRAVLEVETLLADQSSCQPPCLCVPTVHEPADGEAAVAPKAKRLASFFKKHTATSTAPTKREAIENELSSYLQSASVESDTEPLKWWKDHEVFFPSLSHLAKKYLLVPATSSPSERVFSCSGNIVTCHRASLKPDAVDRLVLNISGYDFLSISPSPTSFRPDFVQNYIISVHSSILFEVYRGI</sequence>
<feature type="domain" description="BED-type" evidence="11">
    <location>
        <begin position="18"/>
        <end position="73"/>
    </location>
</feature>
<dbReference type="GeneTree" id="ENSGT00940000161131"/>
<keyword evidence="3 9" id="KW-0863">Zinc-finger</keyword>
<dbReference type="InterPro" id="IPR052035">
    <property type="entry name" value="ZnF_BED_domain_contain"/>
</dbReference>
<evidence type="ECO:0000256" key="5">
    <source>
        <dbReference type="ARBA" id="ARBA00023015"/>
    </source>
</evidence>
<dbReference type="SUPFAM" id="SSF53098">
    <property type="entry name" value="Ribonuclease H-like"/>
    <property type="match status" value="1"/>
</dbReference>
<evidence type="ECO:0000313" key="12">
    <source>
        <dbReference type="Ensembl" id="ENSCCRP00000176208.1"/>
    </source>
</evidence>
<dbReference type="AlphaFoldDB" id="A0A9J8D2S6"/>
<dbReference type="PROSITE" id="PS50808">
    <property type="entry name" value="ZF_BED"/>
    <property type="match status" value="1"/>
</dbReference>
<dbReference type="InterPro" id="IPR036236">
    <property type="entry name" value="Znf_C2H2_sf"/>
</dbReference>
<evidence type="ECO:0000256" key="2">
    <source>
        <dbReference type="ARBA" id="ARBA00022723"/>
    </source>
</evidence>
<evidence type="ECO:0000256" key="4">
    <source>
        <dbReference type="ARBA" id="ARBA00022833"/>
    </source>
</evidence>
<dbReference type="SUPFAM" id="SSF140996">
    <property type="entry name" value="Hermes dimerisation domain"/>
    <property type="match status" value="1"/>
</dbReference>
<accession>A0A9J8D2S6</accession>
<evidence type="ECO:0000256" key="3">
    <source>
        <dbReference type="ARBA" id="ARBA00022771"/>
    </source>
</evidence>
<evidence type="ECO:0000259" key="11">
    <source>
        <dbReference type="PROSITE" id="PS50808"/>
    </source>
</evidence>
<dbReference type="Ensembl" id="ENSCCRT00000197562.1">
    <property type="protein sequence ID" value="ENSCCRP00000176208.1"/>
    <property type="gene ID" value="ENSCCRG00000071384.1"/>
</dbReference>
<dbReference type="GO" id="GO:0005634">
    <property type="term" value="C:nucleus"/>
    <property type="evidence" value="ECO:0007669"/>
    <property type="project" value="UniProtKB-SubCell"/>
</dbReference>
<evidence type="ECO:0000256" key="1">
    <source>
        <dbReference type="ARBA" id="ARBA00004123"/>
    </source>
</evidence>
<keyword evidence="7" id="KW-0804">Transcription</keyword>
<comment type="subcellular location">
    <subcellularLocation>
        <location evidence="1">Nucleus</location>
    </subcellularLocation>
</comment>
<dbReference type="PANTHER" id="PTHR46481:SF9">
    <property type="entry name" value="ZINC FINGER BED DOMAIN-CONTAINING PROTEIN 1-LIKE"/>
    <property type="match status" value="1"/>
</dbReference>
<reference evidence="12" key="2">
    <citation type="submission" date="2025-09" db="UniProtKB">
        <authorList>
            <consortium name="Ensembl"/>
        </authorList>
    </citation>
    <scope>IDENTIFICATION</scope>
</reference>
<dbReference type="OMA" id="CTITKAV"/>
<dbReference type="GO" id="GO:0003677">
    <property type="term" value="F:DNA binding"/>
    <property type="evidence" value="ECO:0007669"/>
    <property type="project" value="UniProtKB-KW"/>
</dbReference>
<keyword evidence="5" id="KW-0805">Transcription regulation</keyword>
<dbReference type="InterPro" id="IPR003656">
    <property type="entry name" value="Znf_BED"/>
</dbReference>